<dbReference type="GO" id="GO:0016874">
    <property type="term" value="F:ligase activity"/>
    <property type="evidence" value="ECO:0007669"/>
    <property type="project" value="UniProtKB-KW"/>
</dbReference>
<dbReference type="STRING" id="45351.A7S512"/>
<dbReference type="InParanoid" id="A7S512"/>
<name>A7S512_NEMVE</name>
<dbReference type="HOGENOM" id="CLU_000022_17_3_1"/>
<dbReference type="Pfam" id="PF13193">
    <property type="entry name" value="AMP-binding_C"/>
    <property type="match status" value="1"/>
</dbReference>
<dbReference type="Proteomes" id="UP000001593">
    <property type="component" value="Unassembled WGS sequence"/>
</dbReference>
<dbReference type="Gene3D" id="3.30.300.30">
    <property type="match status" value="1"/>
</dbReference>
<evidence type="ECO:0000313" key="4">
    <source>
        <dbReference type="EMBL" id="EDO41288.1"/>
    </source>
</evidence>
<dbReference type="FunFam" id="3.30.300.30:FF:000007">
    <property type="entry name" value="4-coumarate--CoA ligase 2"/>
    <property type="match status" value="1"/>
</dbReference>
<evidence type="ECO:0000259" key="3">
    <source>
        <dbReference type="Pfam" id="PF13193"/>
    </source>
</evidence>
<evidence type="ECO:0000256" key="1">
    <source>
        <dbReference type="ARBA" id="ARBA00006432"/>
    </source>
</evidence>
<dbReference type="EMBL" id="DS469580">
    <property type="protein sequence ID" value="EDO41288.1"/>
    <property type="molecule type" value="Genomic_DNA"/>
</dbReference>
<dbReference type="KEGG" id="nve:5513016"/>
<dbReference type="PhylomeDB" id="A7S512"/>
<protein>
    <recommendedName>
        <fullName evidence="3">AMP-binding enzyme C-terminal domain-containing protein</fullName>
    </recommendedName>
</protein>
<comment type="similarity">
    <text evidence="1">Belongs to the ATP-dependent AMP-binding enzyme family.</text>
</comment>
<proteinExistence type="inferred from homology"/>
<organism evidence="4 5">
    <name type="scientific">Nematostella vectensis</name>
    <name type="common">Starlet sea anemone</name>
    <dbReference type="NCBI Taxonomy" id="45351"/>
    <lineage>
        <taxon>Eukaryota</taxon>
        <taxon>Metazoa</taxon>
        <taxon>Cnidaria</taxon>
        <taxon>Anthozoa</taxon>
        <taxon>Hexacorallia</taxon>
        <taxon>Actiniaria</taxon>
        <taxon>Edwardsiidae</taxon>
        <taxon>Nematostella</taxon>
    </lineage>
</organism>
<dbReference type="Gene3D" id="3.40.50.12780">
    <property type="entry name" value="N-terminal domain of ligase-like"/>
    <property type="match status" value="1"/>
</dbReference>
<dbReference type="InterPro" id="IPR042099">
    <property type="entry name" value="ANL_N_sf"/>
</dbReference>
<dbReference type="eggNOG" id="KOG1176">
    <property type="taxonomic scope" value="Eukaryota"/>
</dbReference>
<feature type="domain" description="AMP-binding enzyme C-terminal" evidence="3">
    <location>
        <begin position="55"/>
        <end position="129"/>
    </location>
</feature>
<dbReference type="InterPro" id="IPR045851">
    <property type="entry name" value="AMP-bd_C_sf"/>
</dbReference>
<dbReference type="InterPro" id="IPR025110">
    <property type="entry name" value="AMP-bd_C"/>
</dbReference>
<evidence type="ECO:0000256" key="2">
    <source>
        <dbReference type="ARBA" id="ARBA00022598"/>
    </source>
</evidence>
<dbReference type="AlphaFoldDB" id="A7S512"/>
<feature type="non-terminal residue" evidence="4">
    <location>
        <position position="1"/>
    </location>
</feature>
<feature type="non-terminal residue" evidence="4">
    <location>
        <position position="136"/>
    </location>
</feature>
<reference evidence="4 5" key="1">
    <citation type="journal article" date="2007" name="Science">
        <title>Sea anemone genome reveals ancestral eumetazoan gene repertoire and genomic organization.</title>
        <authorList>
            <person name="Putnam N.H."/>
            <person name="Srivastava M."/>
            <person name="Hellsten U."/>
            <person name="Dirks B."/>
            <person name="Chapman J."/>
            <person name="Salamov A."/>
            <person name="Terry A."/>
            <person name="Shapiro H."/>
            <person name="Lindquist E."/>
            <person name="Kapitonov V.V."/>
            <person name="Jurka J."/>
            <person name="Genikhovich G."/>
            <person name="Grigoriev I.V."/>
            <person name="Lucas S.M."/>
            <person name="Steele R.E."/>
            <person name="Finnerty J.R."/>
            <person name="Technau U."/>
            <person name="Martindale M.Q."/>
            <person name="Rokhsar D.S."/>
        </authorList>
    </citation>
    <scope>NUCLEOTIDE SEQUENCE [LARGE SCALE GENOMIC DNA]</scope>
    <source>
        <strain evidence="5">CH2 X CH6</strain>
    </source>
</reference>
<accession>A7S512</accession>
<sequence length="136" mass="15203">QGYLNDPDSTSQIIDADGWLHTGDLGHFDIDENFYIVDRLKELIKYKGYQVPPAELEAILVLHPSITDAAVIGVPDDEAGELPRAYVVSDGSLTEQDVMQFVEERVAPYKKLRGGVEFIDSMPRSVSGKILRRELK</sequence>
<dbReference type="SUPFAM" id="SSF56801">
    <property type="entry name" value="Acetyl-CoA synthetase-like"/>
    <property type="match status" value="1"/>
</dbReference>
<dbReference type="PANTHER" id="PTHR24096">
    <property type="entry name" value="LONG-CHAIN-FATTY-ACID--COA LIGASE"/>
    <property type="match status" value="1"/>
</dbReference>
<keyword evidence="5" id="KW-1185">Reference proteome</keyword>
<dbReference type="OMA" id="GNAMPPN"/>
<dbReference type="PANTHER" id="PTHR24096:SF149">
    <property type="entry name" value="AMP-BINDING DOMAIN-CONTAINING PROTEIN-RELATED"/>
    <property type="match status" value="1"/>
</dbReference>
<evidence type="ECO:0000313" key="5">
    <source>
        <dbReference type="Proteomes" id="UP000001593"/>
    </source>
</evidence>
<keyword evidence="2" id="KW-0436">Ligase</keyword>
<gene>
    <name evidence="4" type="ORF">NEMVEDRAFT_v1g56935</name>
</gene>